<dbReference type="InterPro" id="IPR048061">
    <property type="entry name" value="GmtX-like"/>
</dbReference>
<proteinExistence type="predicted"/>
<evidence type="ECO:0000313" key="1">
    <source>
        <dbReference type="EMBL" id="CAH9052506.1"/>
    </source>
</evidence>
<gene>
    <name evidence="1" type="ORF">PSECIP111951_00634</name>
</gene>
<protein>
    <submittedName>
        <fullName evidence="1">Uncharacterized protein</fullName>
    </submittedName>
</protein>
<accession>A0ABN8UH52</accession>
<reference evidence="1 2" key="1">
    <citation type="submission" date="2022-07" db="EMBL/GenBank/DDBJ databases">
        <authorList>
            <person name="Criscuolo A."/>
        </authorList>
    </citation>
    <scope>NUCLEOTIDE SEQUENCE [LARGE SCALE GENOMIC DNA]</scope>
    <source>
        <strain evidence="2">CIP 111951</strain>
    </source>
</reference>
<sequence length="123" mass="13846">MRQKQLLNSNDKHILDAIDDPVIRAVVGSLIAERNKYRDQLNTLKANSDLFIDRTKGDKTNTALENKQLVSLEIEAIKAAISDAFFNKQDWEVMPTGQVKDAEGNEIYKRGYVNGLRKVLAGN</sequence>
<comment type="caution">
    <text evidence="1">The sequence shown here is derived from an EMBL/GenBank/DDBJ whole genome shotgun (WGS) entry which is preliminary data.</text>
</comment>
<dbReference type="Proteomes" id="UP001152485">
    <property type="component" value="Unassembled WGS sequence"/>
</dbReference>
<evidence type="ECO:0000313" key="2">
    <source>
        <dbReference type="Proteomes" id="UP001152485"/>
    </source>
</evidence>
<dbReference type="EMBL" id="CAMAPD010000002">
    <property type="protein sequence ID" value="CAH9052506.1"/>
    <property type="molecule type" value="Genomic_DNA"/>
</dbReference>
<organism evidence="1 2">
    <name type="scientific">Pseudoalteromonas holothuriae</name>
    <dbReference type="NCBI Taxonomy" id="2963714"/>
    <lineage>
        <taxon>Bacteria</taxon>
        <taxon>Pseudomonadati</taxon>
        <taxon>Pseudomonadota</taxon>
        <taxon>Gammaproteobacteria</taxon>
        <taxon>Alteromonadales</taxon>
        <taxon>Pseudoalteromonadaceae</taxon>
        <taxon>Pseudoalteromonas</taxon>
    </lineage>
</organism>
<name>A0ABN8UH52_9GAMM</name>
<dbReference type="NCBIfam" id="NF040692">
    <property type="entry name" value="recomb_assoc"/>
    <property type="match status" value="1"/>
</dbReference>